<dbReference type="Proteomes" id="UP000248817">
    <property type="component" value="Unassembled WGS sequence"/>
</dbReference>
<feature type="region of interest" description="Disordered" evidence="1">
    <location>
        <begin position="31"/>
        <end position="60"/>
    </location>
</feature>
<gene>
    <name evidence="3" type="ORF">BP00DRAFT_443805</name>
</gene>
<name>A0A2V5IBQ1_9EURO</name>
<dbReference type="EMBL" id="KZ825477">
    <property type="protein sequence ID" value="PYI34208.1"/>
    <property type="molecule type" value="Genomic_DNA"/>
</dbReference>
<dbReference type="AlphaFoldDB" id="A0A2V5IBQ1"/>
<accession>A0A2V5IBQ1</accession>
<organism evidence="3 4">
    <name type="scientific">Aspergillus indologenus CBS 114.80</name>
    <dbReference type="NCBI Taxonomy" id="1450541"/>
    <lineage>
        <taxon>Eukaryota</taxon>
        <taxon>Fungi</taxon>
        <taxon>Dikarya</taxon>
        <taxon>Ascomycota</taxon>
        <taxon>Pezizomycotina</taxon>
        <taxon>Eurotiomycetes</taxon>
        <taxon>Eurotiomycetidae</taxon>
        <taxon>Eurotiales</taxon>
        <taxon>Aspergillaceae</taxon>
        <taxon>Aspergillus</taxon>
        <taxon>Aspergillus subgen. Circumdati</taxon>
    </lineage>
</organism>
<protein>
    <submittedName>
        <fullName evidence="3">Uncharacterized protein</fullName>
    </submittedName>
</protein>
<keyword evidence="2" id="KW-0732">Signal</keyword>
<feature type="chain" id="PRO_5016069132" evidence="2">
    <location>
        <begin position="20"/>
        <end position="130"/>
    </location>
</feature>
<feature type="signal peptide" evidence="2">
    <location>
        <begin position="1"/>
        <end position="19"/>
    </location>
</feature>
<evidence type="ECO:0000256" key="1">
    <source>
        <dbReference type="SAM" id="MobiDB-lite"/>
    </source>
</evidence>
<evidence type="ECO:0000313" key="3">
    <source>
        <dbReference type="EMBL" id="PYI34208.1"/>
    </source>
</evidence>
<evidence type="ECO:0000256" key="2">
    <source>
        <dbReference type="SAM" id="SignalP"/>
    </source>
</evidence>
<keyword evidence="4" id="KW-1185">Reference proteome</keyword>
<reference evidence="3 4" key="1">
    <citation type="submission" date="2018-02" db="EMBL/GenBank/DDBJ databases">
        <title>The genomes of Aspergillus section Nigri reveals drivers in fungal speciation.</title>
        <authorList>
            <consortium name="DOE Joint Genome Institute"/>
            <person name="Vesth T.C."/>
            <person name="Nybo J."/>
            <person name="Theobald S."/>
            <person name="Brandl J."/>
            <person name="Frisvad J.C."/>
            <person name="Nielsen K.F."/>
            <person name="Lyhne E.K."/>
            <person name="Kogle M.E."/>
            <person name="Kuo A."/>
            <person name="Riley R."/>
            <person name="Clum A."/>
            <person name="Nolan M."/>
            <person name="Lipzen A."/>
            <person name="Salamov A."/>
            <person name="Henrissat B."/>
            <person name="Wiebenga A."/>
            <person name="De vries R.P."/>
            <person name="Grigoriev I.V."/>
            <person name="Mortensen U.H."/>
            <person name="Andersen M.R."/>
            <person name="Baker S.E."/>
        </authorList>
    </citation>
    <scope>NUCLEOTIDE SEQUENCE [LARGE SCALE GENOMIC DNA]</scope>
    <source>
        <strain evidence="3 4">CBS 114.80</strain>
    </source>
</reference>
<evidence type="ECO:0000313" key="4">
    <source>
        <dbReference type="Proteomes" id="UP000248817"/>
    </source>
</evidence>
<sequence>MKFPTVLILTSSLIAGVLAVPVPGPLFTGDVNATHPPMHEQSTGHGGDMPNSNPLHRSARSPQLLAGQLLRPLAAIPARVMDTASLQRKRQGLSIPGNLPLSITAPQVSVPEISVPQPLVTVTGPPEVPG</sequence>
<proteinExistence type="predicted"/>